<dbReference type="SUPFAM" id="SSF51735">
    <property type="entry name" value="NAD(P)-binding Rossmann-fold domains"/>
    <property type="match status" value="1"/>
</dbReference>
<name>A0A1G8G4X1_9RHOO</name>
<dbReference type="PANTHER" id="PTHR43128">
    <property type="entry name" value="L-2-HYDROXYCARBOXYLATE DEHYDROGENASE (NAD(P)(+))"/>
    <property type="match status" value="1"/>
</dbReference>
<dbReference type="GO" id="GO:0004459">
    <property type="term" value="F:L-lactate dehydrogenase (NAD+) activity"/>
    <property type="evidence" value="ECO:0007669"/>
    <property type="project" value="TreeGrafter"/>
</dbReference>
<dbReference type="RefSeq" id="WP_091938102.1">
    <property type="nucleotide sequence ID" value="NZ_FNCY01000010.1"/>
</dbReference>
<dbReference type="Gene3D" id="3.40.50.720">
    <property type="entry name" value="NAD(P)-binding Rossmann-like Domain"/>
    <property type="match status" value="1"/>
</dbReference>
<feature type="active site" description="Proton acceptor" evidence="4">
    <location>
        <position position="174"/>
    </location>
</feature>
<gene>
    <name evidence="9" type="ORF">SAMN05660652_02467</name>
</gene>
<evidence type="ECO:0000259" key="8">
    <source>
        <dbReference type="Pfam" id="PF02866"/>
    </source>
</evidence>
<evidence type="ECO:0000256" key="3">
    <source>
        <dbReference type="ARBA" id="ARBA00023027"/>
    </source>
</evidence>
<evidence type="ECO:0000313" key="10">
    <source>
        <dbReference type="Proteomes" id="UP000198607"/>
    </source>
</evidence>
<accession>A0A1G8G4X1</accession>
<feature type="binding site" evidence="5">
    <location>
        <begin position="7"/>
        <end position="12"/>
    </location>
    <ligand>
        <name>NAD(+)</name>
        <dbReference type="ChEBI" id="CHEBI:57540"/>
    </ligand>
</feature>
<proteinExistence type="inferred from homology"/>
<dbReference type="PANTHER" id="PTHR43128:SF16">
    <property type="entry name" value="L-LACTATE DEHYDROGENASE"/>
    <property type="match status" value="1"/>
</dbReference>
<dbReference type="InterPro" id="IPR022383">
    <property type="entry name" value="Lactate/malate_DH_C"/>
</dbReference>
<dbReference type="Proteomes" id="UP000198607">
    <property type="component" value="Unassembled WGS sequence"/>
</dbReference>
<sequence length="303" mass="32355">MKISIFGMGRVGSSIAAALVSEQLCKTLVLVDLNRDLARAEAMDLHHAACVGGSPMRILGGDVTDSADSDIVIVTASVSLPPGVTDRNHYATGNGALMRKLLPEIARRSPSAILLMLSNPMDVLTSYALEVTGFPWERVIGSGTLLDTARWRAAISGYTGVHSNDIRAYILGEHGPHMVPLVSSVNLAGELADDVGYQRELARRAMEEGVEVFRIRGYTNHAIARAAAMIVGAIVHDSRQTMPVSVWSDGYAGIDGVCLSLPCVIGRSGVQRILHPALSDDEREQLRSSAESIRTTLALCRGA</sequence>
<dbReference type="STRING" id="83767.SAMN05660652_02467"/>
<evidence type="ECO:0000256" key="6">
    <source>
        <dbReference type="RuleBase" id="RU003369"/>
    </source>
</evidence>
<protein>
    <submittedName>
        <fullName evidence="9">L-lactate dehydrogenase</fullName>
    </submittedName>
</protein>
<dbReference type="Pfam" id="PF00056">
    <property type="entry name" value="Ldh_1_N"/>
    <property type="match status" value="1"/>
</dbReference>
<organism evidence="9 10">
    <name type="scientific">Propionivibrio dicarboxylicus</name>
    <dbReference type="NCBI Taxonomy" id="83767"/>
    <lineage>
        <taxon>Bacteria</taxon>
        <taxon>Pseudomonadati</taxon>
        <taxon>Pseudomonadota</taxon>
        <taxon>Betaproteobacteria</taxon>
        <taxon>Rhodocyclales</taxon>
        <taxon>Rhodocyclaceae</taxon>
        <taxon>Propionivibrio</taxon>
    </lineage>
</organism>
<feature type="binding site" evidence="5">
    <location>
        <position position="32"/>
    </location>
    <ligand>
        <name>NAD(+)</name>
        <dbReference type="ChEBI" id="CHEBI:57540"/>
    </ligand>
</feature>
<dbReference type="PRINTS" id="PR00086">
    <property type="entry name" value="LLDHDRGNASE"/>
</dbReference>
<dbReference type="Pfam" id="PF02866">
    <property type="entry name" value="Ldh_1_C"/>
    <property type="match status" value="1"/>
</dbReference>
<keyword evidence="10" id="KW-1185">Reference proteome</keyword>
<dbReference type="InterPro" id="IPR036291">
    <property type="entry name" value="NAD(P)-bd_dom_sf"/>
</dbReference>
<evidence type="ECO:0000259" key="7">
    <source>
        <dbReference type="Pfam" id="PF00056"/>
    </source>
</evidence>
<dbReference type="InterPro" id="IPR001236">
    <property type="entry name" value="Lactate/malate_DH_N"/>
</dbReference>
<keyword evidence="3 5" id="KW-0520">NAD</keyword>
<feature type="domain" description="Lactate/malate dehydrogenase C-terminal" evidence="8">
    <location>
        <begin position="144"/>
        <end position="295"/>
    </location>
</feature>
<dbReference type="OrthoDB" id="9802969at2"/>
<dbReference type="AlphaFoldDB" id="A0A1G8G4X1"/>
<evidence type="ECO:0000256" key="1">
    <source>
        <dbReference type="ARBA" id="ARBA00003966"/>
    </source>
</evidence>
<dbReference type="SUPFAM" id="SSF56327">
    <property type="entry name" value="LDH C-terminal domain-like"/>
    <property type="match status" value="1"/>
</dbReference>
<evidence type="ECO:0000256" key="5">
    <source>
        <dbReference type="PIRSR" id="PIRSR000102-3"/>
    </source>
</evidence>
<reference evidence="9 10" key="1">
    <citation type="submission" date="2016-10" db="EMBL/GenBank/DDBJ databases">
        <authorList>
            <person name="de Groot N.N."/>
        </authorList>
    </citation>
    <scope>NUCLEOTIDE SEQUENCE [LARGE SCALE GENOMIC DNA]</scope>
    <source>
        <strain evidence="9 10">DSM 5885</strain>
    </source>
</reference>
<keyword evidence="2 6" id="KW-0560">Oxidoreductase</keyword>
<evidence type="ECO:0000313" key="9">
    <source>
        <dbReference type="EMBL" id="SDH89395.1"/>
    </source>
</evidence>
<dbReference type="InterPro" id="IPR001557">
    <property type="entry name" value="L-lactate/malate_DH"/>
</dbReference>
<dbReference type="EMBL" id="FNCY01000010">
    <property type="protein sequence ID" value="SDH89395.1"/>
    <property type="molecule type" value="Genomic_DNA"/>
</dbReference>
<dbReference type="PIRSF" id="PIRSF000102">
    <property type="entry name" value="Lac_mal_DH"/>
    <property type="match status" value="1"/>
</dbReference>
<dbReference type="Gene3D" id="3.90.110.10">
    <property type="entry name" value="Lactate dehydrogenase/glycoside hydrolase, family 4, C-terminal"/>
    <property type="match status" value="1"/>
</dbReference>
<evidence type="ECO:0000256" key="2">
    <source>
        <dbReference type="ARBA" id="ARBA00023002"/>
    </source>
</evidence>
<comment type="similarity">
    <text evidence="6">Belongs to the LDH/MDH superfamily.</text>
</comment>
<comment type="function">
    <text evidence="1">Catalyzes the reversible oxidation of malate to oxaloacetate.</text>
</comment>
<feature type="domain" description="Lactate/malate dehydrogenase N-terminal" evidence="7">
    <location>
        <begin position="1"/>
        <end position="141"/>
    </location>
</feature>
<evidence type="ECO:0000256" key="4">
    <source>
        <dbReference type="PIRSR" id="PIRSR000102-1"/>
    </source>
</evidence>
<feature type="binding site" evidence="5">
    <location>
        <position position="94"/>
    </location>
    <ligand>
        <name>NAD(+)</name>
        <dbReference type="ChEBI" id="CHEBI:57540"/>
    </ligand>
</feature>
<dbReference type="GO" id="GO:0006089">
    <property type="term" value="P:lactate metabolic process"/>
    <property type="evidence" value="ECO:0007669"/>
    <property type="project" value="TreeGrafter"/>
</dbReference>
<dbReference type="InterPro" id="IPR015955">
    <property type="entry name" value="Lactate_DH/Glyco_Ohase_4_C"/>
</dbReference>